<feature type="non-terminal residue" evidence="1">
    <location>
        <position position="1"/>
    </location>
</feature>
<name>A0A146KF49_9EUKA</name>
<proteinExistence type="predicted"/>
<dbReference type="AlphaFoldDB" id="A0A146KF49"/>
<sequence length="582" mass="68117">NATQSSNMNVLSIQLTTKDIKCFIRQENETNEAYLNTLASKSIFTNDDCLRLNNRQDLSENKVPSACIMPIEALRKHLSTFGDKYIKNGQFVSYIGNVFDSCSNDEILDLLSFDSISNIKQKHNIGDKKFESALIQTFLRNFYLLEEDEMNNPCHDIQLMRQQTQYNLTNEVSLSIPIKLLFKSFFLFISKRFQKENKRQITFLVPHLAKKYHTDFMRNAFKECCDFDICFVNHTISAFVYAFNHQHSTDQKLQEGKYIVVNVEENPEITLIKYQLDNQIEVVETFLVDKVQDLEDQIQTVHEKHNAKVVCVGRVKPPFIQKLMDLKIELVIVPNQTKAMCAGGVYFNADLIPYVKHSQIEMKNERKPFQYNFGQVQVEDPVPQYVPRANPYQFTYYDPQIEATKKVDKEDALQRQLPEVQKKFKVATLDFDVWHFTFMSLKQGQLQGIYHFSIDFDEYPHKSPSFKFLSENGVCQVFKNILYSDINEILEWQPYTPIVDMVQTIQNLILCPEKRPKVHCLMEPTEEQFQQAAEKGKTYQCYRCSVNHAEIIKKLEEERMKKENSTKKVVKKTKVKLDLEDD</sequence>
<evidence type="ECO:0000313" key="1">
    <source>
        <dbReference type="EMBL" id="JAP93929.1"/>
    </source>
</evidence>
<dbReference type="SUPFAM" id="SSF54495">
    <property type="entry name" value="UBC-like"/>
    <property type="match status" value="1"/>
</dbReference>
<dbReference type="EMBL" id="GDID01002677">
    <property type="protein sequence ID" value="JAP93929.1"/>
    <property type="molecule type" value="Transcribed_RNA"/>
</dbReference>
<dbReference type="InterPro" id="IPR016135">
    <property type="entry name" value="UBQ-conjugating_enzyme/RWD"/>
</dbReference>
<accession>A0A146KF49</accession>
<protein>
    <submittedName>
        <fullName evidence="1">Ubiquitin-conjugating enzyme E2</fullName>
    </submittedName>
</protein>
<gene>
    <name evidence="1" type="ORF">TPC1_13591</name>
</gene>
<dbReference type="CDD" id="cd00195">
    <property type="entry name" value="UBCc_UEV"/>
    <property type="match status" value="1"/>
</dbReference>
<dbReference type="Gene3D" id="3.10.110.10">
    <property type="entry name" value="Ubiquitin Conjugating Enzyme"/>
    <property type="match status" value="1"/>
</dbReference>
<organism evidence="1">
    <name type="scientific">Trepomonas sp. PC1</name>
    <dbReference type="NCBI Taxonomy" id="1076344"/>
    <lineage>
        <taxon>Eukaryota</taxon>
        <taxon>Metamonada</taxon>
        <taxon>Diplomonadida</taxon>
        <taxon>Hexamitidae</taxon>
        <taxon>Hexamitinae</taxon>
        <taxon>Trepomonas</taxon>
    </lineage>
</organism>
<reference evidence="1" key="1">
    <citation type="submission" date="2015-07" db="EMBL/GenBank/DDBJ databases">
        <title>Adaptation to a free-living lifestyle via gene acquisitions in the diplomonad Trepomonas sp. PC1.</title>
        <authorList>
            <person name="Xu F."/>
            <person name="Jerlstrom-Hultqvist J."/>
            <person name="Kolisko M."/>
            <person name="Simpson A.G.B."/>
            <person name="Roger A.J."/>
            <person name="Svard S.G."/>
            <person name="Andersson J.O."/>
        </authorList>
    </citation>
    <scope>NUCLEOTIDE SEQUENCE</scope>
    <source>
        <strain evidence="1">PC1</strain>
    </source>
</reference>